<keyword evidence="10" id="KW-1185">Reference proteome</keyword>
<dbReference type="Gene3D" id="1.10.630.10">
    <property type="entry name" value="Cytochrome P450"/>
    <property type="match status" value="1"/>
</dbReference>
<dbReference type="Proteomes" id="UP001381693">
    <property type="component" value="Unassembled WGS sequence"/>
</dbReference>
<keyword evidence="7 8" id="KW-0349">Heme</keyword>
<comment type="similarity">
    <text evidence="2 8">Belongs to the cytochrome P450 family.</text>
</comment>
<evidence type="ECO:0000256" key="8">
    <source>
        <dbReference type="RuleBase" id="RU000461"/>
    </source>
</evidence>
<keyword evidence="6 8" id="KW-0503">Monooxygenase</keyword>
<dbReference type="InterPro" id="IPR050182">
    <property type="entry name" value="Cytochrome_P450_fam2"/>
</dbReference>
<dbReference type="PROSITE" id="PS00086">
    <property type="entry name" value="CYTOCHROME_P450"/>
    <property type="match status" value="1"/>
</dbReference>
<dbReference type="GO" id="GO:0005506">
    <property type="term" value="F:iron ion binding"/>
    <property type="evidence" value="ECO:0007669"/>
    <property type="project" value="InterPro"/>
</dbReference>
<dbReference type="PRINTS" id="PR00385">
    <property type="entry name" value="P450"/>
</dbReference>
<protein>
    <submittedName>
        <fullName evidence="9">Cytochrome P450 2J2</fullName>
        <ecNumber evidence="9">1.14.14.1</ecNumber>
    </submittedName>
</protein>
<dbReference type="PANTHER" id="PTHR24300:SF375">
    <property type="entry name" value="CYTOCHROME P450 FAMILY"/>
    <property type="match status" value="1"/>
</dbReference>
<dbReference type="GO" id="GO:0020037">
    <property type="term" value="F:heme binding"/>
    <property type="evidence" value="ECO:0007669"/>
    <property type="project" value="InterPro"/>
</dbReference>
<proteinExistence type="inferred from homology"/>
<evidence type="ECO:0000256" key="6">
    <source>
        <dbReference type="ARBA" id="ARBA00023033"/>
    </source>
</evidence>
<keyword evidence="5 7" id="KW-0408">Iron</keyword>
<keyword evidence="3 7" id="KW-0479">Metal-binding</keyword>
<dbReference type="EC" id="1.14.14.1" evidence="9"/>
<name>A0AAN9A4R9_HALRR</name>
<dbReference type="PRINTS" id="PR00463">
    <property type="entry name" value="EP450I"/>
</dbReference>
<dbReference type="GO" id="GO:0016712">
    <property type="term" value="F:oxidoreductase activity, acting on paired donors, with incorporation or reduction of molecular oxygen, reduced flavin or flavoprotein as one donor, and incorporation of one atom of oxygen"/>
    <property type="evidence" value="ECO:0007669"/>
    <property type="project" value="UniProtKB-EC"/>
</dbReference>
<dbReference type="Pfam" id="PF00067">
    <property type="entry name" value="p450"/>
    <property type="match status" value="1"/>
</dbReference>
<dbReference type="EMBL" id="JAXCGZ010016157">
    <property type="protein sequence ID" value="KAK7069547.1"/>
    <property type="molecule type" value="Genomic_DNA"/>
</dbReference>
<dbReference type="GO" id="GO:0006082">
    <property type="term" value="P:organic acid metabolic process"/>
    <property type="evidence" value="ECO:0007669"/>
    <property type="project" value="TreeGrafter"/>
</dbReference>
<evidence type="ECO:0000256" key="2">
    <source>
        <dbReference type="ARBA" id="ARBA00010617"/>
    </source>
</evidence>
<reference evidence="9 10" key="1">
    <citation type="submission" date="2023-11" db="EMBL/GenBank/DDBJ databases">
        <title>Halocaridina rubra genome assembly.</title>
        <authorList>
            <person name="Smith C."/>
        </authorList>
    </citation>
    <scope>NUCLEOTIDE SEQUENCE [LARGE SCALE GENOMIC DNA]</scope>
    <source>
        <strain evidence="9">EP-1</strain>
        <tissue evidence="9">Whole</tissue>
    </source>
</reference>
<dbReference type="PANTHER" id="PTHR24300">
    <property type="entry name" value="CYTOCHROME P450 508A4-RELATED"/>
    <property type="match status" value="1"/>
</dbReference>
<dbReference type="SUPFAM" id="SSF48264">
    <property type="entry name" value="Cytochrome P450"/>
    <property type="match status" value="1"/>
</dbReference>
<evidence type="ECO:0000313" key="10">
    <source>
        <dbReference type="Proteomes" id="UP001381693"/>
    </source>
</evidence>
<feature type="binding site" description="axial binding residue" evidence="7">
    <location>
        <position position="412"/>
    </location>
    <ligand>
        <name>heme</name>
        <dbReference type="ChEBI" id="CHEBI:30413"/>
    </ligand>
    <ligandPart>
        <name>Fe</name>
        <dbReference type="ChEBI" id="CHEBI:18248"/>
    </ligandPart>
</feature>
<sequence length="464" mass="53061">PLILPVIGSAIAMMPSAKVSFAKFQKKYGDICSFKVFGRMTVLISDPLLIRSTGTDNRYSGRPPLFLFNDRNMRISGREDSLGISGTSGDVWRHQRRFALHVMKNLGFGKQSLEPVMRSEFDELHDYFASQGNQKITVGFTFNRSIINVLWGMMIGKRFSHDDNCLKQLVDKINKMLQAFNPFSLAQNLPIIKKLFPNLEVYKRLNGHMMDLLDFLEDQLTTYCKQLDYTGDPNSYVGSYLKELKECKEEGKETLLSMHHLKAGLVDLFLAGSETTASTLQWAIYQLVANPEVQKKMQKELDDIVGPPGMDNHPALSHIESLPYTTAVVYEINRLADLFPFGITHELMDDATLGEYHLPKGTDIIYNLSHAMKSPQYWKCPEKFYPEHFLTSEGKAFKPKAFLPFGYGKRNCLGESLARLELFFFLTNLVHQFSWIIAEDPVIWEDAAVQYRPPDFKVYVSQRM</sequence>
<evidence type="ECO:0000256" key="3">
    <source>
        <dbReference type="ARBA" id="ARBA00022723"/>
    </source>
</evidence>
<dbReference type="GO" id="GO:0005737">
    <property type="term" value="C:cytoplasm"/>
    <property type="evidence" value="ECO:0007669"/>
    <property type="project" value="TreeGrafter"/>
</dbReference>
<dbReference type="AlphaFoldDB" id="A0AAN9A4R9"/>
<dbReference type="InterPro" id="IPR002401">
    <property type="entry name" value="Cyt_P450_E_grp-I"/>
</dbReference>
<dbReference type="FunFam" id="1.10.630.10:FF:000036">
    <property type="entry name" value="CYtochrome P450 family"/>
    <property type="match status" value="1"/>
</dbReference>
<accession>A0AAN9A4R9</accession>
<organism evidence="9 10">
    <name type="scientific">Halocaridina rubra</name>
    <name type="common">Hawaiian red shrimp</name>
    <dbReference type="NCBI Taxonomy" id="373956"/>
    <lineage>
        <taxon>Eukaryota</taxon>
        <taxon>Metazoa</taxon>
        <taxon>Ecdysozoa</taxon>
        <taxon>Arthropoda</taxon>
        <taxon>Crustacea</taxon>
        <taxon>Multicrustacea</taxon>
        <taxon>Malacostraca</taxon>
        <taxon>Eumalacostraca</taxon>
        <taxon>Eucarida</taxon>
        <taxon>Decapoda</taxon>
        <taxon>Pleocyemata</taxon>
        <taxon>Caridea</taxon>
        <taxon>Atyoidea</taxon>
        <taxon>Atyidae</taxon>
        <taxon>Halocaridina</taxon>
    </lineage>
</organism>
<dbReference type="GO" id="GO:0006805">
    <property type="term" value="P:xenobiotic metabolic process"/>
    <property type="evidence" value="ECO:0007669"/>
    <property type="project" value="TreeGrafter"/>
</dbReference>
<evidence type="ECO:0000256" key="7">
    <source>
        <dbReference type="PIRSR" id="PIRSR602401-1"/>
    </source>
</evidence>
<dbReference type="InterPro" id="IPR001128">
    <property type="entry name" value="Cyt_P450"/>
</dbReference>
<dbReference type="InterPro" id="IPR036396">
    <property type="entry name" value="Cyt_P450_sf"/>
</dbReference>
<comment type="cofactor">
    <cofactor evidence="1 7">
        <name>heme</name>
        <dbReference type="ChEBI" id="CHEBI:30413"/>
    </cofactor>
</comment>
<keyword evidence="4 8" id="KW-0560">Oxidoreductase</keyword>
<evidence type="ECO:0000256" key="1">
    <source>
        <dbReference type="ARBA" id="ARBA00001971"/>
    </source>
</evidence>
<comment type="caution">
    <text evidence="9">The sequence shown here is derived from an EMBL/GenBank/DDBJ whole genome shotgun (WGS) entry which is preliminary data.</text>
</comment>
<gene>
    <name evidence="9" type="primary">CYP2J2</name>
    <name evidence="9" type="ORF">SK128_026596</name>
</gene>
<dbReference type="InterPro" id="IPR017972">
    <property type="entry name" value="Cyt_P450_CS"/>
</dbReference>
<evidence type="ECO:0000256" key="4">
    <source>
        <dbReference type="ARBA" id="ARBA00023002"/>
    </source>
</evidence>
<evidence type="ECO:0000313" key="9">
    <source>
        <dbReference type="EMBL" id="KAK7069547.1"/>
    </source>
</evidence>
<feature type="non-terminal residue" evidence="9">
    <location>
        <position position="1"/>
    </location>
</feature>
<evidence type="ECO:0000256" key="5">
    <source>
        <dbReference type="ARBA" id="ARBA00023004"/>
    </source>
</evidence>